<name>A0A166MY39_9AGAM</name>
<dbReference type="AlphaFoldDB" id="A0A166MY39"/>
<reference evidence="1 2" key="1">
    <citation type="journal article" date="2016" name="Mol. Biol. Evol.">
        <title>Comparative Genomics of Early-Diverging Mushroom-Forming Fungi Provides Insights into the Origins of Lignocellulose Decay Capabilities.</title>
        <authorList>
            <person name="Nagy L.G."/>
            <person name="Riley R."/>
            <person name="Tritt A."/>
            <person name="Adam C."/>
            <person name="Daum C."/>
            <person name="Floudas D."/>
            <person name="Sun H."/>
            <person name="Yadav J.S."/>
            <person name="Pangilinan J."/>
            <person name="Larsson K.H."/>
            <person name="Matsuura K."/>
            <person name="Barry K."/>
            <person name="Labutti K."/>
            <person name="Kuo R."/>
            <person name="Ohm R.A."/>
            <person name="Bhattacharya S.S."/>
            <person name="Shirouzu T."/>
            <person name="Yoshinaga Y."/>
            <person name="Martin F.M."/>
            <person name="Grigoriev I.V."/>
            <person name="Hibbett D.S."/>
        </authorList>
    </citation>
    <scope>NUCLEOTIDE SEQUENCE [LARGE SCALE GENOMIC DNA]</scope>
    <source>
        <strain evidence="1 2">CBS 109695</strain>
    </source>
</reference>
<accession>A0A166MY39</accession>
<evidence type="ECO:0000313" key="1">
    <source>
        <dbReference type="EMBL" id="KZP24449.1"/>
    </source>
</evidence>
<evidence type="ECO:0000313" key="2">
    <source>
        <dbReference type="Proteomes" id="UP000076532"/>
    </source>
</evidence>
<gene>
    <name evidence="1" type="ORF">FIBSPDRAFT_423243</name>
</gene>
<keyword evidence="2" id="KW-1185">Reference proteome</keyword>
<sequence>MRLPSDYPWCYLSIGWNQQGALEPMKNLGIISSSTRNPLRFANDQQPCDHRRLSMVLSFDRLQGFVLNRRSLRALAINKHPPLFSSDGRGIGDEHRDSIFFGAQSPPYADNQQSCDHHWIYTVLSLGRVESAMVLRLAGAL</sequence>
<dbReference type="EMBL" id="KV417526">
    <property type="protein sequence ID" value="KZP24449.1"/>
    <property type="molecule type" value="Genomic_DNA"/>
</dbReference>
<proteinExistence type="predicted"/>
<dbReference type="Proteomes" id="UP000076532">
    <property type="component" value="Unassembled WGS sequence"/>
</dbReference>
<organism evidence="1 2">
    <name type="scientific">Athelia psychrophila</name>
    <dbReference type="NCBI Taxonomy" id="1759441"/>
    <lineage>
        <taxon>Eukaryota</taxon>
        <taxon>Fungi</taxon>
        <taxon>Dikarya</taxon>
        <taxon>Basidiomycota</taxon>
        <taxon>Agaricomycotina</taxon>
        <taxon>Agaricomycetes</taxon>
        <taxon>Agaricomycetidae</taxon>
        <taxon>Atheliales</taxon>
        <taxon>Atheliaceae</taxon>
        <taxon>Athelia</taxon>
    </lineage>
</organism>
<protein>
    <submittedName>
        <fullName evidence="1">Uncharacterized protein</fullName>
    </submittedName>
</protein>